<protein>
    <submittedName>
        <fullName evidence="2">Uncharacterized protein</fullName>
    </submittedName>
</protein>
<dbReference type="RefSeq" id="XP_033651064.1">
    <property type="nucleotide sequence ID" value="XM_033802781.1"/>
</dbReference>
<feature type="region of interest" description="Disordered" evidence="1">
    <location>
        <begin position="867"/>
        <end position="887"/>
    </location>
</feature>
<dbReference type="AlphaFoldDB" id="A0A6A6JB62"/>
<organism evidence="2 3">
    <name type="scientific">Westerdykella ornata</name>
    <dbReference type="NCBI Taxonomy" id="318751"/>
    <lineage>
        <taxon>Eukaryota</taxon>
        <taxon>Fungi</taxon>
        <taxon>Dikarya</taxon>
        <taxon>Ascomycota</taxon>
        <taxon>Pezizomycotina</taxon>
        <taxon>Dothideomycetes</taxon>
        <taxon>Pleosporomycetidae</taxon>
        <taxon>Pleosporales</taxon>
        <taxon>Sporormiaceae</taxon>
        <taxon>Westerdykella</taxon>
    </lineage>
</organism>
<name>A0A6A6JB62_WESOR</name>
<feature type="compositionally biased region" description="Basic residues" evidence="1">
    <location>
        <begin position="1"/>
        <end position="12"/>
    </location>
</feature>
<dbReference type="EMBL" id="ML986509">
    <property type="protein sequence ID" value="KAF2273525.1"/>
    <property type="molecule type" value="Genomic_DNA"/>
</dbReference>
<dbReference type="OrthoDB" id="3029913at2759"/>
<evidence type="ECO:0000313" key="3">
    <source>
        <dbReference type="Proteomes" id="UP000800097"/>
    </source>
</evidence>
<evidence type="ECO:0000256" key="1">
    <source>
        <dbReference type="SAM" id="MobiDB-lite"/>
    </source>
</evidence>
<proteinExistence type="predicted"/>
<accession>A0A6A6JB62</accession>
<gene>
    <name evidence="2" type="ORF">EI97DRAFT_503392</name>
</gene>
<keyword evidence="3" id="KW-1185">Reference proteome</keyword>
<sequence length="1080" mass="117243">MRRRQKHQRSFQRPRSPPAKLSRNGLSILTDPGDGGTYNIGVTQDITLPGQAAPISIQNKDSEGKAITQTFEVQAPRWSLEAKDIHSTYPPQGHADDPRILPHVVLNDPHLPWERSVGEEDDGFNQVPWLAVLVFEPDELQVGQEVLQGRKLKVSPTRAISVTIQDILDTKNASVPIDSIDSTDISLDKATSTNAIFLKSSLFWPLWDLEPSGPPQINLQRYKYLAHVREVNSSGGAITNLGDENGLYSIVVSHRTGPLSNAVPKTVIAHLVSLDGLKENIHPTNIKDYVGLISLFSWQYQCLPPSSVDFPSQMESMGLQAAMLRPTGFDTVHDNPWLSARLANGYSMVRHRLANGETTVAFMRGPLSPVPVPYPILPSRAAGSGQDAGAWPSESFYSTDYQILDSDLGIADISYATAWQLGRAMAMADRSFSQALVNFRNEAHSMALAGAKAEYLGSKGSYKSRMDVLNGLHDLIAALSDVSNLDHLSTKKRSMRTTAAHVDLSLDNPELQVLYEQHLVMAVQKLTGVPLSSNDPGELKFETSSNWPVLIEWLLDRMKLLNLPAIYLVNMPENLPKESIRFFHLDQNWVAAQIDGALSVGNVLSRPDAEGPQTTLLDKVRQEIKAHFALYIKAAPNVAALCPNGGFFMRSTVVKSFPDLIITSANANTQVLSTWSLAEDVLVTWMRRSDSPNVKPSKTAIIISQPPHQQRFALGSSLKKDALIFPYNKVYTIPKDAPEGVWGATGVVDNFAPPHNPKGSNGTQLPIYDWDSRTIQVQNLADTVLKVLQAKMTVGFDLTTTLTSAVMALQLNDPVYQLRFEEPTSGEWGPSAMYGSHFKPIQAARASTVEAPKASLVTKPTKPVAAPSPVGISKGDTSLSVSDIRPPHVPPCPRLPPYMVSAGPISETSPPGFSSCLSLDVFANQPSRNPGGIPTSIYFLDIVFSLKPKNAKPGLKVRSISISFPVGSPSGNPGSVPILTQKYDGPGPIMLGNSRFNAVLSPTVSPGSRQTSLVITLSPRTMSDTVLFDSNPDFSCLLRQVAVDTTTTGSVAFTLTEQYILPSGSNATAQSSLSVAKVAS</sequence>
<feature type="region of interest" description="Disordered" evidence="1">
    <location>
        <begin position="1"/>
        <end position="33"/>
    </location>
</feature>
<reference evidence="2" key="1">
    <citation type="journal article" date="2020" name="Stud. Mycol.">
        <title>101 Dothideomycetes genomes: a test case for predicting lifestyles and emergence of pathogens.</title>
        <authorList>
            <person name="Haridas S."/>
            <person name="Albert R."/>
            <person name="Binder M."/>
            <person name="Bloem J."/>
            <person name="Labutti K."/>
            <person name="Salamov A."/>
            <person name="Andreopoulos B."/>
            <person name="Baker S."/>
            <person name="Barry K."/>
            <person name="Bills G."/>
            <person name="Bluhm B."/>
            <person name="Cannon C."/>
            <person name="Castanera R."/>
            <person name="Culley D."/>
            <person name="Daum C."/>
            <person name="Ezra D."/>
            <person name="Gonzalez J."/>
            <person name="Henrissat B."/>
            <person name="Kuo A."/>
            <person name="Liang C."/>
            <person name="Lipzen A."/>
            <person name="Lutzoni F."/>
            <person name="Magnuson J."/>
            <person name="Mondo S."/>
            <person name="Nolan M."/>
            <person name="Ohm R."/>
            <person name="Pangilinan J."/>
            <person name="Park H.-J."/>
            <person name="Ramirez L."/>
            <person name="Alfaro M."/>
            <person name="Sun H."/>
            <person name="Tritt A."/>
            <person name="Yoshinaga Y."/>
            <person name="Zwiers L.-H."/>
            <person name="Turgeon B."/>
            <person name="Goodwin S."/>
            <person name="Spatafora J."/>
            <person name="Crous P."/>
            <person name="Grigoriev I."/>
        </authorList>
    </citation>
    <scope>NUCLEOTIDE SEQUENCE</scope>
    <source>
        <strain evidence="2">CBS 379.55</strain>
    </source>
</reference>
<evidence type="ECO:0000313" key="2">
    <source>
        <dbReference type="EMBL" id="KAF2273525.1"/>
    </source>
</evidence>
<dbReference type="GeneID" id="54555956"/>
<dbReference type="Proteomes" id="UP000800097">
    <property type="component" value="Unassembled WGS sequence"/>
</dbReference>